<reference evidence="1 2" key="1">
    <citation type="submission" date="2019-02" db="EMBL/GenBank/DDBJ databases">
        <title>Deep-cultivation of Planctomycetes and their phenomic and genomic characterization uncovers novel biology.</title>
        <authorList>
            <person name="Wiegand S."/>
            <person name="Jogler M."/>
            <person name="Boedeker C."/>
            <person name="Pinto D."/>
            <person name="Vollmers J."/>
            <person name="Rivas-Marin E."/>
            <person name="Kohn T."/>
            <person name="Peeters S.H."/>
            <person name="Heuer A."/>
            <person name="Rast P."/>
            <person name="Oberbeckmann S."/>
            <person name="Bunk B."/>
            <person name="Jeske O."/>
            <person name="Meyerdierks A."/>
            <person name="Storesund J.E."/>
            <person name="Kallscheuer N."/>
            <person name="Luecker S."/>
            <person name="Lage O.M."/>
            <person name="Pohl T."/>
            <person name="Merkel B.J."/>
            <person name="Hornburger P."/>
            <person name="Mueller R.-W."/>
            <person name="Bruemmer F."/>
            <person name="Labrenz M."/>
            <person name="Spormann A.M."/>
            <person name="Op den Camp H."/>
            <person name="Overmann J."/>
            <person name="Amann R."/>
            <person name="Jetten M.S.M."/>
            <person name="Mascher T."/>
            <person name="Medema M.H."/>
            <person name="Devos D.P."/>
            <person name="Kaster A.-K."/>
            <person name="Ovreas L."/>
            <person name="Rohde M."/>
            <person name="Galperin M.Y."/>
            <person name="Jogler C."/>
        </authorList>
    </citation>
    <scope>NUCLEOTIDE SEQUENCE [LARGE SCALE GENOMIC DNA]</scope>
    <source>
        <strain evidence="1 2">I41</strain>
    </source>
</reference>
<dbReference type="AlphaFoldDB" id="A0A517U688"/>
<dbReference type="EMBL" id="CP036339">
    <property type="protein sequence ID" value="QDT76113.1"/>
    <property type="molecule type" value="Genomic_DNA"/>
</dbReference>
<keyword evidence="2" id="KW-1185">Reference proteome</keyword>
<evidence type="ECO:0000313" key="2">
    <source>
        <dbReference type="Proteomes" id="UP000317909"/>
    </source>
</evidence>
<organism evidence="1 2">
    <name type="scientific">Lacipirellula limnantheis</name>
    <dbReference type="NCBI Taxonomy" id="2528024"/>
    <lineage>
        <taxon>Bacteria</taxon>
        <taxon>Pseudomonadati</taxon>
        <taxon>Planctomycetota</taxon>
        <taxon>Planctomycetia</taxon>
        <taxon>Pirellulales</taxon>
        <taxon>Lacipirellulaceae</taxon>
        <taxon>Lacipirellula</taxon>
    </lineage>
</organism>
<dbReference type="KEGG" id="llh:I41_53580"/>
<dbReference type="SUPFAM" id="SSF54523">
    <property type="entry name" value="Pili subunits"/>
    <property type="match status" value="1"/>
</dbReference>
<dbReference type="RefSeq" id="WP_145435863.1">
    <property type="nucleotide sequence ID" value="NZ_CP036339.1"/>
</dbReference>
<dbReference type="InterPro" id="IPR045584">
    <property type="entry name" value="Pilin-like"/>
</dbReference>
<dbReference type="OrthoDB" id="277292at2"/>
<accession>A0A517U688</accession>
<gene>
    <name evidence="1" type="ORF">I41_53580</name>
</gene>
<evidence type="ECO:0000313" key="1">
    <source>
        <dbReference type="EMBL" id="QDT76113.1"/>
    </source>
</evidence>
<proteinExistence type="predicted"/>
<sequence length="379" mass="40994">MTDDLLAYLLDDLSPERRAEVDAKLATDVVWRWELERLRECLAASGALDQCATPPATAEPDALEASHPDLEPPIDLVQKTCCFVEDSASGKFKIEKKRCQQQRVMSAADCEGGSRGWSLADVTVGAGILLILAALILPAVQHSRDAARSNACGAKLKAMHVALENCAMNRGGLPELSSSDPTAMLIAQLVAAGFMSQADAAEVVTCPNSPQAQRLNDLKFRIRVPAPQELRAATGQELLQLIADINLSYAFRLGYRDANGDYRQVQMRDLDTPMMADAPAATATGLQPVNHGCRQNILMKSGSVRTLDATVLPANDADFQSLFWNNEGEQAAGSNEDDVVLATPYVSGDGPLNVSSPKVGRWQCQELFFIERRPQATTK</sequence>
<protein>
    <submittedName>
        <fullName evidence="1">Uncharacterized protein</fullName>
    </submittedName>
</protein>
<dbReference type="Proteomes" id="UP000317909">
    <property type="component" value="Chromosome"/>
</dbReference>
<name>A0A517U688_9BACT</name>